<dbReference type="SUPFAM" id="SSF53756">
    <property type="entry name" value="UDP-Glycosyltransferase/glycogen phosphorylase"/>
    <property type="match status" value="1"/>
</dbReference>
<feature type="domain" description="Glycosyl transferase family 1" evidence="2">
    <location>
        <begin position="193"/>
        <end position="355"/>
    </location>
</feature>
<gene>
    <name evidence="3" type="ORF">ING2E5B_0504</name>
</gene>
<dbReference type="GO" id="GO:0009103">
    <property type="term" value="P:lipopolysaccharide biosynthetic process"/>
    <property type="evidence" value="ECO:0007669"/>
    <property type="project" value="TreeGrafter"/>
</dbReference>
<protein>
    <recommendedName>
        <fullName evidence="2">Glycosyl transferase family 1 domain-containing protein</fullName>
    </recommendedName>
</protein>
<dbReference type="EMBL" id="LN515532">
    <property type="protein sequence ID" value="CEA15271.1"/>
    <property type="molecule type" value="Genomic_DNA"/>
</dbReference>
<evidence type="ECO:0000259" key="2">
    <source>
        <dbReference type="Pfam" id="PF00534"/>
    </source>
</evidence>
<dbReference type="HOGENOM" id="CLU_009583_11_0_10"/>
<dbReference type="GO" id="GO:0016757">
    <property type="term" value="F:glycosyltransferase activity"/>
    <property type="evidence" value="ECO:0007669"/>
    <property type="project" value="InterPro"/>
</dbReference>
<dbReference type="Gene3D" id="3.40.50.2000">
    <property type="entry name" value="Glycogen Phosphorylase B"/>
    <property type="match status" value="2"/>
</dbReference>
<keyword evidence="1" id="KW-0808">Transferase</keyword>
<proteinExistence type="predicted"/>
<name>A0A098BYL6_9BACT</name>
<dbReference type="KEGG" id="pbt:ING2E5B_0504"/>
<organism evidence="3 4">
    <name type="scientific">Fermentimonas caenicola</name>
    <dbReference type="NCBI Taxonomy" id="1562970"/>
    <lineage>
        <taxon>Bacteria</taxon>
        <taxon>Pseudomonadati</taxon>
        <taxon>Bacteroidota</taxon>
        <taxon>Bacteroidia</taxon>
        <taxon>Bacteroidales</taxon>
        <taxon>Dysgonomonadaceae</taxon>
        <taxon>Fermentimonas</taxon>
    </lineage>
</organism>
<evidence type="ECO:0000256" key="1">
    <source>
        <dbReference type="ARBA" id="ARBA00022679"/>
    </source>
</evidence>
<evidence type="ECO:0000313" key="4">
    <source>
        <dbReference type="Proteomes" id="UP000032417"/>
    </source>
</evidence>
<dbReference type="Pfam" id="PF00534">
    <property type="entry name" value="Glycos_transf_1"/>
    <property type="match status" value="1"/>
</dbReference>
<dbReference type="CDD" id="cd03794">
    <property type="entry name" value="GT4_WbuB-like"/>
    <property type="match status" value="1"/>
</dbReference>
<accession>A0A098BYL6</accession>
<dbReference type="Proteomes" id="UP000032417">
    <property type="component" value="Chromosome 1"/>
</dbReference>
<dbReference type="STRING" id="1562970.ING2E5B_0504"/>
<reference evidence="3 4" key="1">
    <citation type="submission" date="2014-08" db="EMBL/GenBank/DDBJ databases">
        <authorList>
            <person name="Wibberg D."/>
        </authorList>
    </citation>
    <scope>NUCLEOTIDE SEQUENCE [LARGE SCALE GENOMIC DNA]</scope>
    <source>
        <strain evidence="4">ING2-E5B</strain>
    </source>
</reference>
<dbReference type="PANTHER" id="PTHR46401:SF2">
    <property type="entry name" value="GLYCOSYLTRANSFERASE WBBK-RELATED"/>
    <property type="match status" value="1"/>
</dbReference>
<dbReference type="InterPro" id="IPR001296">
    <property type="entry name" value="Glyco_trans_1"/>
</dbReference>
<keyword evidence="4" id="KW-1185">Reference proteome</keyword>
<dbReference type="OrthoDB" id="9811902at2"/>
<evidence type="ECO:0000313" key="3">
    <source>
        <dbReference type="EMBL" id="CEA15271.1"/>
    </source>
</evidence>
<dbReference type="PANTHER" id="PTHR46401">
    <property type="entry name" value="GLYCOSYLTRANSFERASE WBBK-RELATED"/>
    <property type="match status" value="1"/>
</dbReference>
<sequence length="375" mass="43277">MNKRLVIINQSTGFLMIDVANAYLKKYNEVVLITGRVSKLERELDSNIEIDKIIPYNKKNAYTRLFTWIWGTIQIFFKLFIKYRKAEVLYVTNPPLSYLLSCLIKNPFSILVYDTYPDALKNIGISERNIIYKIWSSLNKKIFPKAKNIFTLSEGMAQNLSQYASKEKITIIPNWSGSEKIKPILREENVFLQNKPFKDDFIILYSGNLGYTHSVEIIMELAKKLRNEKDIHFLFIGEGKKKKDLIKTADNYDLTNCSFLTWQEADIMPYSLASAHLGVVTLNEETAHLSVPSKTYNLLAAGVPLLSISPHKSEMSNLIQHYQNGRNFTNLQIDEICEFILLCRDNSDLMKKMSDQSLLASKDFTYENALLYLKN</sequence>
<dbReference type="AlphaFoldDB" id="A0A098BYL6"/>